<dbReference type="Gene3D" id="1.10.4200.10">
    <property type="entry name" value="Triphosphoribosyl-dephospho-CoA protein"/>
    <property type="match status" value="2"/>
</dbReference>
<dbReference type="GO" id="GO:0005524">
    <property type="term" value="F:ATP binding"/>
    <property type="evidence" value="ECO:0007669"/>
    <property type="project" value="UniProtKB-KW"/>
</dbReference>
<evidence type="ECO:0000313" key="6">
    <source>
        <dbReference type="EMBL" id="OJG46573.1"/>
    </source>
</evidence>
<comment type="caution">
    <text evidence="6">The sequence shown here is derived from an EMBL/GenBank/DDBJ whole genome shotgun (WGS) entry which is preliminary data.</text>
</comment>
<name>A0A1L8TQR7_9ENTE</name>
<evidence type="ECO:0000256" key="4">
    <source>
        <dbReference type="ARBA" id="ARBA00022741"/>
    </source>
</evidence>
<evidence type="ECO:0000313" key="7">
    <source>
        <dbReference type="Proteomes" id="UP000182077"/>
    </source>
</evidence>
<dbReference type="Pfam" id="PF01874">
    <property type="entry name" value="CitG"/>
    <property type="match status" value="1"/>
</dbReference>
<dbReference type="Proteomes" id="UP000182077">
    <property type="component" value="Unassembled WGS sequence"/>
</dbReference>
<dbReference type="OrthoDB" id="114886at2"/>
<dbReference type="AlphaFoldDB" id="A0A1L8TQR7"/>
<evidence type="ECO:0000256" key="5">
    <source>
        <dbReference type="ARBA" id="ARBA00022840"/>
    </source>
</evidence>
<gene>
    <name evidence="6" type="ORF">RV04_GL001001</name>
</gene>
<proteinExistence type="predicted"/>
<keyword evidence="7" id="KW-1185">Reference proteome</keyword>
<dbReference type="GO" id="GO:0051191">
    <property type="term" value="P:prosthetic group biosynthetic process"/>
    <property type="evidence" value="ECO:0007669"/>
    <property type="project" value="TreeGrafter"/>
</dbReference>
<protein>
    <recommendedName>
        <fullName evidence="2">triphosphoribosyl-dephospho-CoA synthase</fullName>
        <ecNumber evidence="2">2.4.2.52</ecNumber>
    </recommendedName>
</protein>
<evidence type="ECO:0000256" key="3">
    <source>
        <dbReference type="ARBA" id="ARBA00022679"/>
    </source>
</evidence>
<comment type="catalytic activity">
    <reaction evidence="1">
        <text>3'-dephospho-CoA + ATP = 2'-(5''-triphospho-alpha-D-ribosyl)-3'-dephospho-CoA + adenine</text>
        <dbReference type="Rhea" id="RHEA:15117"/>
        <dbReference type="ChEBI" id="CHEBI:16708"/>
        <dbReference type="ChEBI" id="CHEBI:30616"/>
        <dbReference type="ChEBI" id="CHEBI:57328"/>
        <dbReference type="ChEBI" id="CHEBI:61378"/>
        <dbReference type="EC" id="2.4.2.52"/>
    </reaction>
</comment>
<keyword evidence="5" id="KW-0067">ATP-binding</keyword>
<sequence>MEEQTIAVKCHEFALLVEQALIDEVELSPKPGLVDALNTGTHTDMNHELFLISAKTLTPFFEEMALASWNHSMTQAIREKIGDIGRRAETAMFRATGGVNTHKGAIWAMGLFITAVSSQYSLTQQLFLPKIFSDIQVLVAFPDRFVKKNLPLSHGEKVKKKYGNGGAFAEAAAGFPHVQLALSDYFNRPQGDLIEKRLHMLLAIIASLDDTCILYRSNQAVLAQVQVLAKQANEKSLPNKSFEQLHTYCQTQAVSPGGSADLLAASFFLLSLEHLTNKTVLVATAK</sequence>
<dbReference type="STRING" id="249189.RV04_GL001001"/>
<dbReference type="EC" id="2.4.2.52" evidence="2"/>
<dbReference type="InterPro" id="IPR002736">
    <property type="entry name" value="CitG"/>
</dbReference>
<reference evidence="6 7" key="1">
    <citation type="submission" date="2014-12" db="EMBL/GenBank/DDBJ databases">
        <title>Draft genome sequences of 29 type strains of Enterococci.</title>
        <authorList>
            <person name="Zhong Z."/>
            <person name="Sun Z."/>
            <person name="Liu W."/>
            <person name="Zhang W."/>
            <person name="Zhang H."/>
        </authorList>
    </citation>
    <scope>NUCLEOTIDE SEQUENCE [LARGE SCALE GENOMIC DNA]</scope>
    <source>
        <strain evidence="6 7">DSM 17122</strain>
    </source>
</reference>
<dbReference type="GO" id="GO:0046917">
    <property type="term" value="F:triphosphoribosyl-dephospho-CoA synthase activity"/>
    <property type="evidence" value="ECO:0007669"/>
    <property type="project" value="UniProtKB-EC"/>
</dbReference>
<keyword evidence="4" id="KW-0547">Nucleotide-binding</keyword>
<organism evidence="6 7">
    <name type="scientific">Enterococcus hermanniensis</name>
    <dbReference type="NCBI Taxonomy" id="249189"/>
    <lineage>
        <taxon>Bacteria</taxon>
        <taxon>Bacillati</taxon>
        <taxon>Bacillota</taxon>
        <taxon>Bacilli</taxon>
        <taxon>Lactobacillales</taxon>
        <taxon>Enterococcaceae</taxon>
        <taxon>Enterococcus</taxon>
    </lineage>
</organism>
<dbReference type="PANTHER" id="PTHR30201">
    <property type="entry name" value="TRIPHOSPHORIBOSYL-DEPHOSPHO-COA SYNTHASE"/>
    <property type="match status" value="1"/>
</dbReference>
<dbReference type="PANTHER" id="PTHR30201:SF2">
    <property type="entry name" value="2-(5''-TRIPHOSPHORIBOSYL)-3'-DEPHOSPHOCOENZYME-A SYNTHASE"/>
    <property type="match status" value="1"/>
</dbReference>
<evidence type="ECO:0000256" key="2">
    <source>
        <dbReference type="ARBA" id="ARBA00012074"/>
    </source>
</evidence>
<evidence type="ECO:0000256" key="1">
    <source>
        <dbReference type="ARBA" id="ARBA00001210"/>
    </source>
</evidence>
<dbReference type="EMBL" id="JXKQ01000002">
    <property type="protein sequence ID" value="OJG46573.1"/>
    <property type="molecule type" value="Genomic_DNA"/>
</dbReference>
<keyword evidence="3" id="KW-0808">Transferase</keyword>
<dbReference type="RefSeq" id="WP_071857033.1">
    <property type="nucleotide sequence ID" value="NZ_JBHSHK010000005.1"/>
</dbReference>
<accession>A0A1L8TQR7</accession>